<dbReference type="EMBL" id="VCKX01000152">
    <property type="protein sequence ID" value="TMR28051.1"/>
    <property type="molecule type" value="Genomic_DNA"/>
</dbReference>
<dbReference type="RefSeq" id="WP_138694514.1">
    <property type="nucleotide sequence ID" value="NZ_JBHSAZ010000107.1"/>
</dbReference>
<evidence type="ECO:0000256" key="1">
    <source>
        <dbReference type="SAM" id="MobiDB-lite"/>
    </source>
</evidence>
<reference evidence="2 3" key="1">
    <citation type="submission" date="2019-05" db="EMBL/GenBank/DDBJ databases">
        <title>Draft genome sequence of Nonomuraea zeae DSM 100528.</title>
        <authorList>
            <person name="Saricaoglu S."/>
            <person name="Isik K."/>
        </authorList>
    </citation>
    <scope>NUCLEOTIDE SEQUENCE [LARGE SCALE GENOMIC DNA]</scope>
    <source>
        <strain evidence="2 3">DSM 100528</strain>
    </source>
</reference>
<dbReference type="Proteomes" id="UP000306628">
    <property type="component" value="Unassembled WGS sequence"/>
</dbReference>
<organism evidence="2 3">
    <name type="scientific">Nonomuraea zeae</name>
    <dbReference type="NCBI Taxonomy" id="1642303"/>
    <lineage>
        <taxon>Bacteria</taxon>
        <taxon>Bacillati</taxon>
        <taxon>Actinomycetota</taxon>
        <taxon>Actinomycetes</taxon>
        <taxon>Streptosporangiales</taxon>
        <taxon>Streptosporangiaceae</taxon>
        <taxon>Nonomuraea</taxon>
    </lineage>
</organism>
<evidence type="ECO:0000313" key="2">
    <source>
        <dbReference type="EMBL" id="TMR28051.1"/>
    </source>
</evidence>
<evidence type="ECO:0000313" key="3">
    <source>
        <dbReference type="Proteomes" id="UP000306628"/>
    </source>
</evidence>
<comment type="caution">
    <text evidence="2">The sequence shown here is derived from an EMBL/GenBank/DDBJ whole genome shotgun (WGS) entry which is preliminary data.</text>
</comment>
<dbReference type="AlphaFoldDB" id="A0A5S4G6M0"/>
<feature type="region of interest" description="Disordered" evidence="1">
    <location>
        <begin position="1"/>
        <end position="28"/>
    </location>
</feature>
<sequence length="64" mass="6649">MTARQKGRLLAVDSSGSPSTGRTTEPGAEELAEIVPFLADMQSTLAFHDDVEAAGNRIGACTSI</sequence>
<keyword evidence="3" id="KW-1185">Reference proteome</keyword>
<name>A0A5S4G6M0_9ACTN</name>
<gene>
    <name evidence="2" type="ORF">ETD85_37170</name>
</gene>
<feature type="compositionally biased region" description="Polar residues" evidence="1">
    <location>
        <begin position="14"/>
        <end position="23"/>
    </location>
</feature>
<accession>A0A5S4G6M0</accession>
<proteinExistence type="predicted"/>
<protein>
    <submittedName>
        <fullName evidence="2">Uncharacterized protein</fullName>
    </submittedName>
</protein>